<gene>
    <name evidence="2" type="ORF">ARMA_2789</name>
    <name evidence="3" type="ORF">SE16_12175</name>
</gene>
<keyword evidence="4" id="KW-1185">Reference proteome</keyword>
<dbReference type="STRING" id="872965.SE16_12175"/>
<evidence type="ECO:0000313" key="2">
    <source>
        <dbReference type="EMBL" id="GAP64366.1"/>
    </source>
</evidence>
<reference evidence="4" key="3">
    <citation type="submission" date="2015-08" db="EMBL/GenBank/DDBJ databases">
        <title>Draft Genome Sequence of a Heterotrophic Facultative Anaerobic Bacterium Ardenticatena maritima Strain 110S.</title>
        <authorList>
            <person name="Kawaichi S."/>
            <person name="Yoshida T."/>
            <person name="Sako Y."/>
            <person name="Nakamura R."/>
        </authorList>
    </citation>
    <scope>NUCLEOTIDE SEQUENCE [LARGE SCALE GENOMIC DNA]</scope>
    <source>
        <strain evidence="4">110S</strain>
    </source>
</reference>
<evidence type="ECO:0000313" key="4">
    <source>
        <dbReference type="Proteomes" id="UP000037784"/>
    </source>
</evidence>
<dbReference type="InterPro" id="IPR002539">
    <property type="entry name" value="MaoC-like_dom"/>
</dbReference>
<dbReference type="AlphaFoldDB" id="A0A0M8KBT1"/>
<sequence>MPIQAGYFEEFEEGMVFETGGRTVTEADIVNFAGLSGDFNPIHTNEVHASQTMFGRRIAHGLLGLSIASGLCTHLGFLGDTVQAFLGLEWKFKAPIFIGDTIKVRVTVSNLRPMRRLGGGVVTFNVDVIKQDDTVVQTGAWQILFKSRPAEDA</sequence>
<dbReference type="PANTHER" id="PTHR43664:SF1">
    <property type="entry name" value="BETA-METHYLMALYL-COA DEHYDRATASE"/>
    <property type="match status" value="1"/>
</dbReference>
<dbReference type="SUPFAM" id="SSF54637">
    <property type="entry name" value="Thioesterase/thiol ester dehydrase-isomerase"/>
    <property type="match status" value="1"/>
</dbReference>
<dbReference type="Proteomes" id="UP000050502">
    <property type="component" value="Unassembled WGS sequence"/>
</dbReference>
<comment type="caution">
    <text evidence="2">The sequence shown here is derived from an EMBL/GenBank/DDBJ whole genome shotgun (WGS) entry which is preliminary data.</text>
</comment>
<dbReference type="RefSeq" id="WP_054494056.1">
    <property type="nucleotide sequence ID" value="NZ_BBZA01000245.1"/>
</dbReference>
<dbReference type="OrthoDB" id="9801625at2"/>
<dbReference type="Gene3D" id="3.10.129.10">
    <property type="entry name" value="Hotdog Thioesterase"/>
    <property type="match status" value="1"/>
</dbReference>
<evidence type="ECO:0000313" key="5">
    <source>
        <dbReference type="Proteomes" id="UP000050502"/>
    </source>
</evidence>
<dbReference type="Pfam" id="PF01575">
    <property type="entry name" value="MaoC_dehydratas"/>
    <property type="match status" value="1"/>
</dbReference>
<dbReference type="EMBL" id="LGKN01000006">
    <property type="protein sequence ID" value="KPL87254.1"/>
    <property type="molecule type" value="Genomic_DNA"/>
</dbReference>
<feature type="domain" description="MaoC-like" evidence="1">
    <location>
        <begin position="14"/>
        <end position="123"/>
    </location>
</feature>
<protein>
    <submittedName>
        <fullName evidence="3">Dehydratase</fullName>
    </submittedName>
</protein>
<name>A0A0M8KBT1_9CHLR</name>
<dbReference type="InterPro" id="IPR052342">
    <property type="entry name" value="MCH/BMMD"/>
</dbReference>
<reference evidence="3 5" key="2">
    <citation type="submission" date="2015-07" db="EMBL/GenBank/DDBJ databases">
        <title>Whole genome sequence of Ardenticatena maritima DSM 23922.</title>
        <authorList>
            <person name="Hemp J."/>
            <person name="Ward L.M."/>
            <person name="Pace L.A."/>
            <person name="Fischer W.W."/>
        </authorList>
    </citation>
    <scope>NUCLEOTIDE SEQUENCE [LARGE SCALE GENOMIC DNA]</scope>
    <source>
        <strain evidence="3 5">110S</strain>
    </source>
</reference>
<dbReference type="InterPro" id="IPR029069">
    <property type="entry name" value="HotDog_dom_sf"/>
</dbReference>
<proteinExistence type="predicted"/>
<dbReference type="FunCoup" id="A0A0M8KBT1">
    <property type="interactions" value="3"/>
</dbReference>
<dbReference type="PATRIC" id="fig|872965.6.peg.2897"/>
<reference evidence="2" key="1">
    <citation type="journal article" date="2015" name="Genome Announc.">
        <title>Draft Genome Sequence of a Heterotrophic Facultative Anaerobic Thermophilic Bacterium, Ardenticatena maritima Strain 110ST.</title>
        <authorList>
            <person name="Kawaichi S."/>
            <person name="Yoshida T."/>
            <person name="Sako Y."/>
            <person name="Nakamura R."/>
        </authorList>
    </citation>
    <scope>NUCLEOTIDE SEQUENCE [LARGE SCALE GENOMIC DNA]</scope>
    <source>
        <strain evidence="2">110S</strain>
    </source>
</reference>
<dbReference type="Proteomes" id="UP000037784">
    <property type="component" value="Unassembled WGS sequence"/>
</dbReference>
<organism evidence="2 4">
    <name type="scientific">Ardenticatena maritima</name>
    <dbReference type="NCBI Taxonomy" id="872965"/>
    <lineage>
        <taxon>Bacteria</taxon>
        <taxon>Bacillati</taxon>
        <taxon>Chloroflexota</taxon>
        <taxon>Ardenticatenia</taxon>
        <taxon>Ardenticatenales</taxon>
        <taxon>Ardenticatenaceae</taxon>
        <taxon>Ardenticatena</taxon>
    </lineage>
</organism>
<accession>A0A0M8KBT1</accession>
<dbReference type="PANTHER" id="PTHR43664">
    <property type="entry name" value="MONOAMINE OXIDASE-RELATED"/>
    <property type="match status" value="1"/>
</dbReference>
<dbReference type="EMBL" id="BBZA01000245">
    <property type="protein sequence ID" value="GAP64366.1"/>
    <property type="molecule type" value="Genomic_DNA"/>
</dbReference>
<evidence type="ECO:0000313" key="3">
    <source>
        <dbReference type="EMBL" id="KPL87254.1"/>
    </source>
</evidence>
<evidence type="ECO:0000259" key="1">
    <source>
        <dbReference type="Pfam" id="PF01575"/>
    </source>
</evidence>